<dbReference type="InterPro" id="IPR035426">
    <property type="entry name" value="Gemin2/Brr1"/>
</dbReference>
<proteinExistence type="inferred from homology"/>
<sequence length="262" mass="29419">MDLTCDASNNEDSNDLEEEWGEEEESDDEYESIQRPAFLVEGEPDFESGPPEDGLEYLRRVRWEASHIPKVKVAKIDNSKLKKEQSVYMPKIPDIEKCPPHLAPSKQWEDEFIADFSGLRLALSCLDDTVDTTLCDPQSIIFGPSEHKSHSSNSWSFLDTPKGGPTLSTILAMEPAARVAMLKRHISLFENASTLLKDDCAWLYALCAAVDTPLDADTCASLRCLLRRCAKLRAEKSELDDEVVMLNVLATICGKFFRQSEK</sequence>
<dbReference type="PANTHER" id="PTHR12794:SF0">
    <property type="entry name" value="GEM-ASSOCIATED PROTEIN 2"/>
    <property type="match status" value="1"/>
</dbReference>
<dbReference type="PANTHER" id="PTHR12794">
    <property type="entry name" value="GEMIN2"/>
    <property type="match status" value="1"/>
</dbReference>
<dbReference type="GO" id="GO:0000245">
    <property type="term" value="P:spliceosomal complex assembly"/>
    <property type="evidence" value="ECO:0007669"/>
    <property type="project" value="InterPro"/>
</dbReference>
<dbReference type="PIRSF" id="PIRSF038038">
    <property type="entry name" value="SMN_Gemin2"/>
    <property type="match status" value="1"/>
</dbReference>
<reference evidence="8" key="1">
    <citation type="journal article" date="2013" name="J. Plant Res.">
        <title>Effect of fungi and light on seed germination of three Opuntia species from semiarid lands of central Mexico.</title>
        <authorList>
            <person name="Delgado-Sanchez P."/>
            <person name="Jimenez-Bremont J.F."/>
            <person name="Guerrero-Gonzalez Mde L."/>
            <person name="Flores J."/>
        </authorList>
    </citation>
    <scope>NUCLEOTIDE SEQUENCE</scope>
    <source>
        <tissue evidence="8">Cladode</tissue>
    </source>
</reference>
<comment type="similarity">
    <text evidence="5">Belongs to the gemin-2 family.</text>
</comment>
<feature type="region of interest" description="Disordered" evidence="7">
    <location>
        <begin position="1"/>
        <end position="32"/>
    </location>
</feature>
<dbReference type="GO" id="GO:0005681">
    <property type="term" value="C:spliceosomal complex"/>
    <property type="evidence" value="ECO:0007669"/>
    <property type="project" value="InterPro"/>
</dbReference>
<reference evidence="8" key="2">
    <citation type="submission" date="2020-07" db="EMBL/GenBank/DDBJ databases">
        <authorList>
            <person name="Vera ALvarez R."/>
            <person name="Arias-Moreno D.M."/>
            <person name="Jimenez-Jacinto V."/>
            <person name="Jimenez-Bremont J.F."/>
            <person name="Swaminathan K."/>
            <person name="Moose S.P."/>
            <person name="Guerrero-Gonzalez M.L."/>
            <person name="Marino-Ramirez L."/>
            <person name="Landsman D."/>
            <person name="Rodriguez-Kessler M."/>
            <person name="Delgado-Sanchez P."/>
        </authorList>
    </citation>
    <scope>NUCLEOTIDE SEQUENCE</scope>
    <source>
        <tissue evidence="8">Cladode</tissue>
    </source>
</reference>
<dbReference type="InterPro" id="IPR017364">
    <property type="entry name" value="GEMIN2"/>
</dbReference>
<keyword evidence="2" id="KW-0963">Cytoplasm</keyword>
<evidence type="ECO:0000256" key="2">
    <source>
        <dbReference type="ARBA" id="ARBA00022490"/>
    </source>
</evidence>
<evidence type="ECO:0000256" key="6">
    <source>
        <dbReference type="ARBA" id="ARBA00047179"/>
    </source>
</evidence>
<dbReference type="GO" id="GO:0000387">
    <property type="term" value="P:spliceosomal snRNP assembly"/>
    <property type="evidence" value="ECO:0007669"/>
    <property type="project" value="InterPro"/>
</dbReference>
<dbReference type="EMBL" id="GISG01204399">
    <property type="protein sequence ID" value="MBA4659576.1"/>
    <property type="molecule type" value="Transcribed_RNA"/>
</dbReference>
<comment type="subcellular location">
    <subcellularLocation>
        <location evidence="1">Cytoplasm</location>
    </subcellularLocation>
</comment>
<evidence type="ECO:0000256" key="4">
    <source>
        <dbReference type="ARBA" id="ARBA00023187"/>
    </source>
</evidence>
<evidence type="ECO:0000313" key="8">
    <source>
        <dbReference type="EMBL" id="MBA4659576.1"/>
    </source>
</evidence>
<dbReference type="Pfam" id="PF04938">
    <property type="entry name" value="SIP1"/>
    <property type="match status" value="1"/>
</dbReference>
<name>A0A7C9A658_OPUST</name>
<evidence type="ECO:0000256" key="3">
    <source>
        <dbReference type="ARBA" id="ARBA00022664"/>
    </source>
</evidence>
<evidence type="ECO:0000256" key="1">
    <source>
        <dbReference type="ARBA" id="ARBA00004496"/>
    </source>
</evidence>
<organism evidence="8">
    <name type="scientific">Opuntia streptacantha</name>
    <name type="common">Prickly pear cactus</name>
    <name type="synonym">Opuntia cardona</name>
    <dbReference type="NCBI Taxonomy" id="393608"/>
    <lineage>
        <taxon>Eukaryota</taxon>
        <taxon>Viridiplantae</taxon>
        <taxon>Streptophyta</taxon>
        <taxon>Embryophyta</taxon>
        <taxon>Tracheophyta</taxon>
        <taxon>Spermatophyta</taxon>
        <taxon>Magnoliopsida</taxon>
        <taxon>eudicotyledons</taxon>
        <taxon>Gunneridae</taxon>
        <taxon>Pentapetalae</taxon>
        <taxon>Caryophyllales</taxon>
        <taxon>Cactineae</taxon>
        <taxon>Cactaceae</taxon>
        <taxon>Opuntioideae</taxon>
        <taxon>Opuntia</taxon>
    </lineage>
</organism>
<evidence type="ECO:0000256" key="7">
    <source>
        <dbReference type="SAM" id="MobiDB-lite"/>
    </source>
</evidence>
<keyword evidence="4" id="KW-0508">mRNA splicing</keyword>
<keyword evidence="3" id="KW-0507">mRNA processing</keyword>
<accession>A0A7C9A658</accession>
<protein>
    <recommendedName>
        <fullName evidence="6">Gem-associated protein 2</fullName>
    </recommendedName>
</protein>
<feature type="compositionally biased region" description="Acidic residues" evidence="7">
    <location>
        <begin position="12"/>
        <end position="31"/>
    </location>
</feature>
<dbReference type="GO" id="GO:0032797">
    <property type="term" value="C:SMN complex"/>
    <property type="evidence" value="ECO:0007669"/>
    <property type="project" value="TreeGrafter"/>
</dbReference>
<dbReference type="Gene3D" id="1.20.58.1070">
    <property type="match status" value="1"/>
</dbReference>
<evidence type="ECO:0000256" key="5">
    <source>
        <dbReference type="ARBA" id="ARBA00025758"/>
    </source>
</evidence>
<dbReference type="AlphaFoldDB" id="A0A7C9A658"/>